<organism evidence="17 18">
    <name type="scientific">Streptomyces physcomitrii</name>
    <dbReference type="NCBI Taxonomy" id="2724184"/>
    <lineage>
        <taxon>Bacteria</taxon>
        <taxon>Bacillati</taxon>
        <taxon>Actinomycetota</taxon>
        <taxon>Actinomycetes</taxon>
        <taxon>Kitasatosporales</taxon>
        <taxon>Streptomycetaceae</taxon>
        <taxon>Streptomyces</taxon>
    </lineage>
</organism>
<dbReference type="Gene3D" id="1.20.140.10">
    <property type="entry name" value="Butyryl-CoA Dehydrogenase, subunit A, domain 3"/>
    <property type="match status" value="1"/>
</dbReference>
<evidence type="ECO:0000259" key="14">
    <source>
        <dbReference type="Pfam" id="PF02770"/>
    </source>
</evidence>
<accession>A0ABX1H3I7</accession>
<evidence type="ECO:0000256" key="13">
    <source>
        <dbReference type="ARBA" id="ARBA00049456"/>
    </source>
</evidence>
<dbReference type="InterPro" id="IPR046373">
    <property type="entry name" value="Acyl-CoA_Oxase/DH_mid-dom_sf"/>
</dbReference>
<gene>
    <name evidence="17" type="ORF">HFV08_17125</name>
</gene>
<evidence type="ECO:0000256" key="1">
    <source>
        <dbReference type="ARBA" id="ARBA00004496"/>
    </source>
</evidence>
<dbReference type="SUPFAM" id="SSF56645">
    <property type="entry name" value="Acyl-CoA dehydrogenase NM domain-like"/>
    <property type="match status" value="1"/>
</dbReference>
<evidence type="ECO:0000256" key="7">
    <source>
        <dbReference type="ARBA" id="ARBA00034307"/>
    </source>
</evidence>
<reference evidence="17 18" key="1">
    <citation type="submission" date="2020-04" db="EMBL/GenBank/DDBJ databases">
        <title>Phylogenetic Diversity and Antibacterial Activity against Ralstonia solanacearum of Endophytic Actinomycete Isolated from Moss.</title>
        <authorList>
            <person name="Zhuang X."/>
        </authorList>
    </citation>
    <scope>NUCLEOTIDE SEQUENCE [LARGE SCALE GENOMIC DNA]</scope>
    <source>
        <strain evidence="17 18">LD120</strain>
    </source>
</reference>
<comment type="caution">
    <text evidence="17">The sequence shown here is derived from an EMBL/GenBank/DDBJ whole genome shotgun (WGS) entry which is preliminary data.</text>
</comment>
<dbReference type="InterPro" id="IPR013107">
    <property type="entry name" value="Acyl-CoA_DH_C"/>
</dbReference>
<dbReference type="EMBL" id="JAAWWP010000010">
    <property type="protein sequence ID" value="NKI42926.1"/>
    <property type="molecule type" value="Genomic_DNA"/>
</dbReference>
<dbReference type="Pfam" id="PF02771">
    <property type="entry name" value="Acyl-CoA_dh_N"/>
    <property type="match status" value="1"/>
</dbReference>
<evidence type="ECO:0000256" key="11">
    <source>
        <dbReference type="ARBA" id="ARBA00047859"/>
    </source>
</evidence>
<dbReference type="PANTHER" id="PTHR43884">
    <property type="entry name" value="ACYL-COA DEHYDROGENASE"/>
    <property type="match status" value="1"/>
</dbReference>
<dbReference type="InterPro" id="IPR006091">
    <property type="entry name" value="Acyl-CoA_Oxase/DH_mid-dom"/>
</dbReference>
<comment type="catalytic activity">
    <reaction evidence="12">
        <text>dibenzothiophene 5-oxide + FMNH2 + O2 = dibenzothiophene 5,5-dioxide + FMN + H2O + H(+)</text>
        <dbReference type="Rhea" id="RHEA:49080"/>
        <dbReference type="ChEBI" id="CHEBI:15377"/>
        <dbReference type="ChEBI" id="CHEBI:15378"/>
        <dbReference type="ChEBI" id="CHEBI:15379"/>
        <dbReference type="ChEBI" id="CHEBI:23683"/>
        <dbReference type="ChEBI" id="CHEBI:57618"/>
        <dbReference type="ChEBI" id="CHEBI:58210"/>
        <dbReference type="ChEBI" id="CHEBI:90356"/>
    </reaction>
</comment>
<dbReference type="InterPro" id="IPR013786">
    <property type="entry name" value="AcylCoA_DH/ox_N"/>
</dbReference>
<evidence type="ECO:0000256" key="6">
    <source>
        <dbReference type="ARBA" id="ARBA00023033"/>
    </source>
</evidence>
<dbReference type="RefSeq" id="WP_168540453.1">
    <property type="nucleotide sequence ID" value="NZ_JAAWWP010000010.1"/>
</dbReference>
<evidence type="ECO:0000313" key="17">
    <source>
        <dbReference type="EMBL" id="NKI42926.1"/>
    </source>
</evidence>
<feature type="domain" description="Acyl-CoA dehydrogenase C-terminal" evidence="16">
    <location>
        <begin position="260"/>
        <end position="375"/>
    </location>
</feature>
<keyword evidence="4" id="KW-0547">Nucleotide-binding</keyword>
<evidence type="ECO:0000259" key="16">
    <source>
        <dbReference type="Pfam" id="PF08028"/>
    </source>
</evidence>
<comment type="catalytic activity">
    <reaction evidence="13">
        <text>dibenzothiophene + 2 FMNH2 + 2 O2 = dibenzothiophene 5,5-dioxide + 2 FMN + 2 H2O + 2 H(+)</text>
        <dbReference type="Rhea" id="RHEA:49072"/>
        <dbReference type="ChEBI" id="CHEBI:15377"/>
        <dbReference type="ChEBI" id="CHEBI:15378"/>
        <dbReference type="ChEBI" id="CHEBI:15379"/>
        <dbReference type="ChEBI" id="CHEBI:23681"/>
        <dbReference type="ChEBI" id="CHEBI:57618"/>
        <dbReference type="ChEBI" id="CHEBI:58210"/>
        <dbReference type="ChEBI" id="CHEBI:90356"/>
        <dbReference type="EC" id="1.14.14.21"/>
    </reaction>
</comment>
<dbReference type="CDD" id="cd00567">
    <property type="entry name" value="ACAD"/>
    <property type="match status" value="1"/>
</dbReference>
<evidence type="ECO:0000256" key="8">
    <source>
        <dbReference type="ARBA" id="ARBA00034317"/>
    </source>
</evidence>
<evidence type="ECO:0000313" key="18">
    <source>
        <dbReference type="Proteomes" id="UP000772196"/>
    </source>
</evidence>
<comment type="catalytic activity">
    <reaction evidence="11">
        <text>dibenzothiophene + FMNH2 + O2 = dibenzothiophene 5-oxide + FMN + H2O + H(+)</text>
        <dbReference type="Rhea" id="RHEA:49076"/>
        <dbReference type="ChEBI" id="CHEBI:15377"/>
        <dbReference type="ChEBI" id="CHEBI:15378"/>
        <dbReference type="ChEBI" id="CHEBI:15379"/>
        <dbReference type="ChEBI" id="CHEBI:23681"/>
        <dbReference type="ChEBI" id="CHEBI:23683"/>
        <dbReference type="ChEBI" id="CHEBI:57618"/>
        <dbReference type="ChEBI" id="CHEBI:58210"/>
    </reaction>
</comment>
<keyword evidence="5" id="KW-0560">Oxidoreductase</keyword>
<name>A0ABX1H3I7_9ACTN</name>
<evidence type="ECO:0000256" key="10">
    <source>
        <dbReference type="ARBA" id="ARBA00034345"/>
    </source>
</evidence>
<dbReference type="Pfam" id="PF08028">
    <property type="entry name" value="Acyl-CoA_dh_2"/>
    <property type="match status" value="1"/>
</dbReference>
<evidence type="ECO:0000256" key="5">
    <source>
        <dbReference type="ARBA" id="ARBA00023002"/>
    </source>
</evidence>
<dbReference type="SUPFAM" id="SSF47203">
    <property type="entry name" value="Acyl-CoA dehydrogenase C-terminal domain-like"/>
    <property type="match status" value="1"/>
</dbReference>
<feature type="domain" description="Acyl-CoA dehydrogenase/oxidase N-terminal" evidence="15">
    <location>
        <begin position="30"/>
        <end position="133"/>
    </location>
</feature>
<keyword evidence="2" id="KW-0285">Flavoprotein</keyword>
<keyword evidence="18" id="KW-1185">Reference proteome</keyword>
<dbReference type="PIRSF" id="PIRSF016578">
    <property type="entry name" value="HsaA"/>
    <property type="match status" value="1"/>
</dbReference>
<dbReference type="PANTHER" id="PTHR43884:SF12">
    <property type="entry name" value="ISOVALERYL-COA DEHYDROGENASE, MITOCHONDRIAL-RELATED"/>
    <property type="match status" value="1"/>
</dbReference>
<comment type="similarity">
    <text evidence="8">Belongs to the DszC flavin monooxygenase family.</text>
</comment>
<keyword evidence="6" id="KW-0503">Monooxygenase</keyword>
<feature type="domain" description="Acyl-CoA oxidase/dehydrogenase middle" evidence="14">
    <location>
        <begin position="138"/>
        <end position="228"/>
    </location>
</feature>
<dbReference type="Proteomes" id="UP000772196">
    <property type="component" value="Unassembled WGS sequence"/>
</dbReference>
<evidence type="ECO:0000256" key="12">
    <source>
        <dbReference type="ARBA" id="ARBA00048445"/>
    </source>
</evidence>
<dbReference type="InterPro" id="IPR009100">
    <property type="entry name" value="AcylCoA_DH/oxidase_NM_dom_sf"/>
</dbReference>
<dbReference type="InterPro" id="IPR036250">
    <property type="entry name" value="AcylCo_DH-like_C"/>
</dbReference>
<dbReference type="Gene3D" id="2.40.110.10">
    <property type="entry name" value="Butyryl-CoA Dehydrogenase, subunit A, domain 2"/>
    <property type="match status" value="1"/>
</dbReference>
<evidence type="ECO:0000256" key="9">
    <source>
        <dbReference type="ARBA" id="ARBA00034328"/>
    </source>
</evidence>
<evidence type="ECO:0000256" key="2">
    <source>
        <dbReference type="ARBA" id="ARBA00022630"/>
    </source>
</evidence>
<dbReference type="Gene3D" id="1.10.540.10">
    <property type="entry name" value="Acyl-CoA dehydrogenase/oxidase, N-terminal domain"/>
    <property type="match status" value="1"/>
</dbReference>
<dbReference type="EC" id="1.14.14.21" evidence="9"/>
<evidence type="ECO:0000259" key="15">
    <source>
        <dbReference type="Pfam" id="PF02771"/>
    </source>
</evidence>
<keyword evidence="3" id="KW-0288">FMN</keyword>
<evidence type="ECO:0000256" key="4">
    <source>
        <dbReference type="ARBA" id="ARBA00022741"/>
    </source>
</evidence>
<comment type="subcellular location">
    <subcellularLocation>
        <location evidence="1">Cytoplasm</location>
    </subcellularLocation>
</comment>
<dbReference type="InterPro" id="IPR037069">
    <property type="entry name" value="AcylCoA_DH/ox_N_sf"/>
</dbReference>
<sequence>MPETHFPASQAEWVRTCLDLSPEGAAFWLASLEEVCAAAVAPAAAAVDEEGEPPFAALKALAEIGAFGVQIPREQGGLGFGNALAALVVERTARSCASTAAILMFHYQVVHRTLGHAPAEVRERQLPPMASGELLAASAWTEPGARTKTDVRTRLTERAGRFTVTGTKTYCTGLGTAGVIDVLADARTEQGQGPTFVRVPADAPGVARDEVYRMLGLRGTSTGTVVLREAEVAESAVLGGIGSAPALMRANHETPLNPGLLALGIASAALGTVTRSALPPRTEHEPEAKPLSQAKTLQLARSTLALDAAYAYAGHLLNRAARFPEQAHLAASQLKASATGTAEQVTRELLHVAGSRGFLADFALERHLRDAQATALMGPGNELCLQRVADALA</sequence>
<evidence type="ECO:0000256" key="3">
    <source>
        <dbReference type="ARBA" id="ARBA00022643"/>
    </source>
</evidence>
<dbReference type="Pfam" id="PF02770">
    <property type="entry name" value="Acyl-CoA_dh_M"/>
    <property type="match status" value="1"/>
</dbReference>
<proteinExistence type="inferred from homology"/>
<comment type="pathway">
    <text evidence="7">Sulfur metabolism; dibenzothiophene degradation.</text>
</comment>
<protein>
    <recommendedName>
        <fullName evidence="10">Dibenzothiophene monooxygenase</fullName>
        <ecNumber evidence="9">1.14.14.21</ecNumber>
    </recommendedName>
</protein>